<geneLocation type="mitochondrion" evidence="21"/>
<dbReference type="GO" id="GO:0005743">
    <property type="term" value="C:mitochondrial inner membrane"/>
    <property type="evidence" value="ECO:0007669"/>
    <property type="project" value="UniProtKB-SubCell"/>
</dbReference>
<feature type="transmembrane region" description="Helical" evidence="17">
    <location>
        <begin position="454"/>
        <end position="479"/>
    </location>
</feature>
<dbReference type="PANTHER" id="PTHR42829">
    <property type="entry name" value="NADH-UBIQUINONE OXIDOREDUCTASE CHAIN 5"/>
    <property type="match status" value="1"/>
</dbReference>
<evidence type="ECO:0000256" key="8">
    <source>
        <dbReference type="ARBA" id="ARBA00022792"/>
    </source>
</evidence>
<comment type="function">
    <text evidence="1">Core subunit of the mitochondrial membrane respiratory chain NADH dehydrogenase (Complex I) that is believed to belong to the minimal assembly required for catalysis. Complex I functions in the transfer of electrons from NADH to the respiratory chain. The immediate electron acceptor for the enzyme is believed to be ubiquinone.</text>
</comment>
<comment type="function">
    <text evidence="17">Core subunit of the mitochondrial membrane respiratory chain NADH dehydrogenase (Complex I) which catalyzes electron transfer from NADH through the respiratory chain, using ubiquinone as an electron acceptor. Essential for the catalytic activity and assembly of complex I.</text>
</comment>
<feature type="domain" description="NADH dehydrogenase subunit 5 C-terminal" evidence="20">
    <location>
        <begin position="391"/>
        <end position="572"/>
    </location>
</feature>
<evidence type="ECO:0000256" key="1">
    <source>
        <dbReference type="ARBA" id="ARBA00003257"/>
    </source>
</evidence>
<keyword evidence="10" id="KW-0249">Electron transport</keyword>
<evidence type="ECO:0000256" key="3">
    <source>
        <dbReference type="ARBA" id="ARBA00012944"/>
    </source>
</evidence>
<keyword evidence="7 17" id="KW-0812">Transmembrane</keyword>
<keyword evidence="8" id="KW-0999">Mitochondrion inner membrane</keyword>
<accession>A0A4P9HLH0</accession>
<feature type="transmembrane region" description="Helical" evidence="17">
    <location>
        <begin position="294"/>
        <end position="316"/>
    </location>
</feature>
<name>A0A4P9HLH0_LUCSE</name>
<evidence type="ECO:0000256" key="6">
    <source>
        <dbReference type="ARBA" id="ARBA00022660"/>
    </source>
</evidence>
<keyword evidence="6" id="KW-0679">Respiratory chain</keyword>
<dbReference type="PANTHER" id="PTHR42829:SF2">
    <property type="entry name" value="NADH-UBIQUINONE OXIDOREDUCTASE CHAIN 5"/>
    <property type="match status" value="1"/>
</dbReference>
<evidence type="ECO:0000256" key="12">
    <source>
        <dbReference type="ARBA" id="ARBA00023027"/>
    </source>
</evidence>
<evidence type="ECO:0000256" key="17">
    <source>
        <dbReference type="RuleBase" id="RU003404"/>
    </source>
</evidence>
<dbReference type="GO" id="GO:0003954">
    <property type="term" value="F:NADH dehydrogenase activity"/>
    <property type="evidence" value="ECO:0007669"/>
    <property type="project" value="TreeGrafter"/>
</dbReference>
<feature type="domain" description="NADH:quinone oxidoreductase/Mrp antiporter transmembrane" evidence="18">
    <location>
        <begin position="104"/>
        <end position="387"/>
    </location>
</feature>
<feature type="transmembrane region" description="Helical" evidence="17">
    <location>
        <begin position="337"/>
        <end position="358"/>
    </location>
</feature>
<feature type="transmembrane region" description="Helical" evidence="17">
    <location>
        <begin position="418"/>
        <end position="442"/>
    </location>
</feature>
<keyword evidence="15 17" id="KW-0472">Membrane</keyword>
<evidence type="ECO:0000256" key="14">
    <source>
        <dbReference type="ARBA" id="ARBA00023128"/>
    </source>
</evidence>
<dbReference type="GO" id="GO:0015990">
    <property type="term" value="P:electron transport coupled proton transport"/>
    <property type="evidence" value="ECO:0007669"/>
    <property type="project" value="TreeGrafter"/>
</dbReference>
<evidence type="ECO:0000256" key="2">
    <source>
        <dbReference type="ARBA" id="ARBA00004448"/>
    </source>
</evidence>
<feature type="transmembrane region" description="Helical" evidence="17">
    <location>
        <begin position="215"/>
        <end position="235"/>
    </location>
</feature>
<evidence type="ECO:0000256" key="11">
    <source>
        <dbReference type="ARBA" id="ARBA00022989"/>
    </source>
</evidence>
<keyword evidence="9" id="KW-1278">Translocase</keyword>
<gene>
    <name evidence="21" type="primary">ND5</name>
</gene>
<evidence type="ECO:0000256" key="16">
    <source>
        <dbReference type="ARBA" id="ARBA00049551"/>
    </source>
</evidence>
<comment type="catalytic activity">
    <reaction evidence="16 17">
        <text>a ubiquinone + NADH + 5 H(+)(in) = a ubiquinol + NAD(+) + 4 H(+)(out)</text>
        <dbReference type="Rhea" id="RHEA:29091"/>
        <dbReference type="Rhea" id="RHEA-COMP:9565"/>
        <dbReference type="Rhea" id="RHEA-COMP:9566"/>
        <dbReference type="ChEBI" id="CHEBI:15378"/>
        <dbReference type="ChEBI" id="CHEBI:16389"/>
        <dbReference type="ChEBI" id="CHEBI:17976"/>
        <dbReference type="ChEBI" id="CHEBI:57540"/>
        <dbReference type="ChEBI" id="CHEBI:57945"/>
        <dbReference type="EC" id="7.1.1.2"/>
    </reaction>
</comment>
<evidence type="ECO:0000256" key="13">
    <source>
        <dbReference type="ARBA" id="ARBA00023075"/>
    </source>
</evidence>
<organism evidence="21">
    <name type="scientific">Lucilia sericata</name>
    <name type="common">Green bottle fly</name>
    <name type="synonym">Phaenicia sericata</name>
    <dbReference type="NCBI Taxonomy" id="13632"/>
    <lineage>
        <taxon>Eukaryota</taxon>
        <taxon>Metazoa</taxon>
        <taxon>Ecdysozoa</taxon>
        <taxon>Arthropoda</taxon>
        <taxon>Hexapoda</taxon>
        <taxon>Insecta</taxon>
        <taxon>Pterygota</taxon>
        <taxon>Neoptera</taxon>
        <taxon>Endopterygota</taxon>
        <taxon>Diptera</taxon>
        <taxon>Brachycera</taxon>
        <taxon>Muscomorpha</taxon>
        <taxon>Oestroidea</taxon>
        <taxon>Calliphoridae</taxon>
        <taxon>Luciliinae</taxon>
        <taxon>Lucilia</taxon>
    </lineage>
</organism>
<dbReference type="Pfam" id="PF00662">
    <property type="entry name" value="Proton_antipo_N"/>
    <property type="match status" value="1"/>
</dbReference>
<dbReference type="AlphaFoldDB" id="A0A4P9HLH0"/>
<feature type="domain" description="NADH-Ubiquinone oxidoreductase (complex I) chain 5 N-terminal" evidence="19">
    <location>
        <begin position="39"/>
        <end position="87"/>
    </location>
</feature>
<feature type="transmembrane region" description="Helical" evidence="17">
    <location>
        <begin position="149"/>
        <end position="169"/>
    </location>
</feature>
<dbReference type="InterPro" id="IPR010934">
    <property type="entry name" value="NADH_DH_su5_C"/>
</dbReference>
<feature type="transmembrane region" description="Helical" evidence="17">
    <location>
        <begin position="556"/>
        <end position="574"/>
    </location>
</feature>
<feature type="transmembrane region" description="Helical" evidence="17">
    <location>
        <begin position="241"/>
        <end position="263"/>
    </location>
</feature>
<feature type="transmembrane region" description="Helical" evidence="17">
    <location>
        <begin position="378"/>
        <end position="397"/>
    </location>
</feature>
<keyword evidence="5 17" id="KW-0813">Transport</keyword>
<evidence type="ECO:0000256" key="5">
    <source>
        <dbReference type="ARBA" id="ARBA00022448"/>
    </source>
</evidence>
<evidence type="ECO:0000259" key="20">
    <source>
        <dbReference type="Pfam" id="PF06455"/>
    </source>
</evidence>
<dbReference type="Pfam" id="PF06455">
    <property type="entry name" value="NADH5_C"/>
    <property type="match status" value="1"/>
</dbReference>
<keyword evidence="14 17" id="KW-0496">Mitochondrion</keyword>
<evidence type="ECO:0000256" key="10">
    <source>
        <dbReference type="ARBA" id="ARBA00022982"/>
    </source>
</evidence>
<dbReference type="GO" id="GO:0042773">
    <property type="term" value="P:ATP synthesis coupled electron transport"/>
    <property type="evidence" value="ECO:0007669"/>
    <property type="project" value="InterPro"/>
</dbReference>
<evidence type="ECO:0000259" key="18">
    <source>
        <dbReference type="Pfam" id="PF00361"/>
    </source>
</evidence>
<keyword evidence="12 17" id="KW-0520">NAD</keyword>
<reference evidence="21" key="1">
    <citation type="submission" date="2018-07" db="EMBL/GenBank/DDBJ databases">
        <title>Genetic Diversity of Mitochondrial Cytb Genes in Chinese Lucilia sericata and Its Speculation in places of Death.</title>
        <authorList>
            <person name="Xiu S."/>
            <person name="Liu Q."/>
            <person name="Lv P."/>
        </authorList>
    </citation>
    <scope>NUCLEOTIDE SEQUENCE</scope>
    <source>
        <strain evidence="21">DI245</strain>
    </source>
</reference>
<dbReference type="InterPro" id="IPR003945">
    <property type="entry name" value="NU5C-like"/>
</dbReference>
<evidence type="ECO:0000313" key="21">
    <source>
        <dbReference type="EMBL" id="QCU46493.1"/>
    </source>
</evidence>
<comment type="subcellular location">
    <subcellularLocation>
        <location evidence="2">Mitochondrion inner membrane</location>
        <topology evidence="2">Multi-pass membrane protein</topology>
    </subcellularLocation>
</comment>
<dbReference type="GO" id="GO:0008137">
    <property type="term" value="F:NADH dehydrogenase (ubiquinone) activity"/>
    <property type="evidence" value="ECO:0007669"/>
    <property type="project" value="UniProtKB-EC"/>
</dbReference>
<evidence type="ECO:0000256" key="7">
    <source>
        <dbReference type="ARBA" id="ARBA00022692"/>
    </source>
</evidence>
<comment type="similarity">
    <text evidence="17">Belongs to the complex I subunit 5 family.</text>
</comment>
<dbReference type="InterPro" id="IPR001516">
    <property type="entry name" value="Proton_antipo_N"/>
</dbReference>
<feature type="transmembrane region" description="Helical" evidence="17">
    <location>
        <begin position="84"/>
        <end position="103"/>
    </location>
</feature>
<dbReference type="EC" id="7.1.1.2" evidence="3 17"/>
<evidence type="ECO:0000256" key="15">
    <source>
        <dbReference type="ARBA" id="ARBA00023136"/>
    </source>
</evidence>
<feature type="transmembrane region" description="Helical" evidence="17">
    <location>
        <begin position="109"/>
        <end position="128"/>
    </location>
</feature>
<feature type="transmembrane region" description="Helical" evidence="17">
    <location>
        <begin position="181"/>
        <end position="203"/>
    </location>
</feature>
<evidence type="ECO:0000259" key="19">
    <source>
        <dbReference type="Pfam" id="PF00662"/>
    </source>
</evidence>
<dbReference type="InterPro" id="IPR001750">
    <property type="entry name" value="ND/Mrp_TM"/>
</dbReference>
<evidence type="ECO:0000256" key="4">
    <source>
        <dbReference type="ARBA" id="ARBA00021096"/>
    </source>
</evidence>
<dbReference type="Pfam" id="PF00361">
    <property type="entry name" value="Proton_antipo_M"/>
    <property type="match status" value="1"/>
</dbReference>
<protein>
    <recommendedName>
        <fullName evidence="4 17">NADH-ubiquinone oxidoreductase chain 5</fullName>
        <ecNumber evidence="3 17">7.1.1.2</ecNumber>
    </recommendedName>
</protein>
<proteinExistence type="inferred from homology"/>
<feature type="transmembrane region" description="Helical" evidence="17">
    <location>
        <begin position="491"/>
        <end position="513"/>
    </location>
</feature>
<keyword evidence="13 17" id="KW-0830">Ubiquinone</keyword>
<feature type="transmembrane region" description="Helical" evidence="17">
    <location>
        <begin position="46"/>
        <end position="72"/>
    </location>
</feature>
<dbReference type="PRINTS" id="PR01434">
    <property type="entry name" value="NADHDHGNASE5"/>
</dbReference>
<sequence length="575" mass="65375">MSICTISFVSLFFFSLVSFFMGLVFIMNDYSIFIEWEVVSMNSMNIVMTLLFDWMSLIFMSFVLMISSLVIFYSKEYMESDYKINRFIMLVLMFVTSMMLLIISPNLISILLGWDGLGLVSYCLVIYFQNVKSYNAGMLTALSNRIGDVALLLAIAWMLNYGSWNYIFYLEVMKSNMEMMIVGGLVMLAAMTKSAQIPFSSWLPAVMAAHTPVSALVHSSTLVTAGVYLLIRFNILLSSSWLGNLLLLLSGLTMFMAGLGANYEFDLKKIIALSTLSQLGLMMSFLSMGYYKLAFFHLLTHALFKALLFMCAGAIIHNMNNSQDIRLMGSLSLMMPLTSSCFNVANLALCGMPFLAGFYSKDLILETVSLSYINMFSFFLYFFSTGLTVCYSFRLVYYTMTGDSNFSSLNMLNDEGWVMLKSMMGLLILSIFGGSMLSWLIFPTPMVVVLPSYLKLLTLFVCIVGGIMGYMISNVSLFFYNKALNNYNFSYFLGSMWFMPYISTYGIINYSLIVGNMVVKSFDQGWSEYFGGQQLYLNLVKNSQLNQMLQNKSLKIYLLSFIFWITILYMYMIYL</sequence>
<keyword evidence="11 17" id="KW-1133">Transmembrane helix</keyword>
<feature type="transmembrane region" description="Helical" evidence="17">
    <location>
        <begin position="270"/>
        <end position="288"/>
    </location>
</feature>
<dbReference type="EMBL" id="MH673295">
    <property type="protein sequence ID" value="QCU46493.1"/>
    <property type="molecule type" value="Genomic_DNA"/>
</dbReference>
<evidence type="ECO:0000256" key="9">
    <source>
        <dbReference type="ARBA" id="ARBA00022967"/>
    </source>
</evidence>
<feature type="transmembrane region" description="Helical" evidence="17">
    <location>
        <begin position="7"/>
        <end position="26"/>
    </location>
</feature>